<dbReference type="Proteomes" id="UP000231658">
    <property type="component" value="Unassembled WGS sequence"/>
</dbReference>
<sequence>MLPCNKVVLQLRFIYCDFIATAEGLGRDKIKVATATIITPSDMGTYIFSLMSNENPTETVISDKDRIFAFGAMAPCSNQLRI</sequence>
<dbReference type="AlphaFoldDB" id="A0A1C3REN3"/>
<evidence type="ECO:0000313" key="1">
    <source>
        <dbReference type="EMBL" id="SCA55743.1"/>
    </source>
</evidence>
<reference evidence="1 2" key="1">
    <citation type="submission" date="2016-07" db="EMBL/GenBank/DDBJ databases">
        <authorList>
            <person name="Lefevre C.T."/>
        </authorList>
    </citation>
    <scope>NUCLEOTIDE SEQUENCE [LARGE SCALE GENOMIC DNA]</scope>
    <source>
        <strain evidence="1">PR1</strain>
    </source>
</reference>
<accession>A0A1C3REN3</accession>
<dbReference type="EMBL" id="FLYE01000004">
    <property type="protein sequence ID" value="SCA55743.1"/>
    <property type="molecule type" value="Genomic_DNA"/>
</dbReference>
<organism evidence="1 2">
    <name type="scientific">Candidatus Terasakiella magnetica</name>
    <dbReference type="NCBI Taxonomy" id="1867952"/>
    <lineage>
        <taxon>Bacteria</taxon>
        <taxon>Pseudomonadati</taxon>
        <taxon>Pseudomonadota</taxon>
        <taxon>Alphaproteobacteria</taxon>
        <taxon>Rhodospirillales</taxon>
        <taxon>Terasakiellaceae</taxon>
        <taxon>Terasakiella</taxon>
    </lineage>
</organism>
<evidence type="ECO:0000313" key="2">
    <source>
        <dbReference type="Proteomes" id="UP000231658"/>
    </source>
</evidence>
<protein>
    <submittedName>
        <fullName evidence="1">Uncharacterized protein</fullName>
    </submittedName>
</protein>
<proteinExistence type="predicted"/>
<keyword evidence="2" id="KW-1185">Reference proteome</keyword>
<gene>
    <name evidence="1" type="ORF">MTBPR1_120049</name>
</gene>
<name>A0A1C3REN3_9PROT</name>